<comment type="caution">
    <text evidence="1">The sequence shown here is derived from an EMBL/GenBank/DDBJ whole genome shotgun (WGS) entry which is preliminary data.</text>
</comment>
<keyword evidence="2" id="KW-1185">Reference proteome</keyword>
<proteinExistence type="predicted"/>
<dbReference type="Proteomes" id="UP000669317">
    <property type="component" value="Unassembled WGS sequence"/>
</dbReference>
<name>A0ABS4A6L5_9BRAD</name>
<reference evidence="1 2" key="1">
    <citation type="submission" date="2021-03" db="EMBL/GenBank/DDBJ databases">
        <title>Genome Sequence of Bradyrhizobium vignae strain ISRA400.</title>
        <authorList>
            <person name="Tisa L.S."/>
            <person name="Svistoonoff S."/>
            <person name="Hocher V."/>
            <person name="Fall S."/>
            <person name="Zaiya A."/>
            <person name="Naing D."/>
            <person name="Niang N."/>
            <person name="Diouf A."/>
            <person name="Dasylva M.C."/>
            <person name="Toure O."/>
            <person name="Gueye M."/>
            <person name="Gully D."/>
            <person name="Tisseyre P."/>
            <person name="Simpson S."/>
            <person name="Morris K."/>
            <person name="Thomas W.K."/>
        </authorList>
    </citation>
    <scope>NUCLEOTIDE SEQUENCE [LARGE SCALE GENOMIC DNA]</scope>
    <source>
        <strain evidence="1 2">ISRA400</strain>
    </source>
</reference>
<gene>
    <name evidence="1" type="ORF">JWS04_34335</name>
</gene>
<evidence type="ECO:0000313" key="1">
    <source>
        <dbReference type="EMBL" id="MBP0116051.1"/>
    </source>
</evidence>
<organism evidence="1 2">
    <name type="scientific">Bradyrhizobium vignae</name>
    <dbReference type="NCBI Taxonomy" id="1549949"/>
    <lineage>
        <taxon>Bacteria</taxon>
        <taxon>Pseudomonadati</taxon>
        <taxon>Pseudomonadota</taxon>
        <taxon>Alphaproteobacteria</taxon>
        <taxon>Hyphomicrobiales</taxon>
        <taxon>Nitrobacteraceae</taxon>
        <taxon>Bradyrhizobium</taxon>
    </lineage>
</organism>
<dbReference type="EMBL" id="JAGIKT010000113">
    <property type="protein sequence ID" value="MBP0116051.1"/>
    <property type="molecule type" value="Genomic_DNA"/>
</dbReference>
<evidence type="ECO:0000313" key="2">
    <source>
        <dbReference type="Proteomes" id="UP000669317"/>
    </source>
</evidence>
<sequence length="96" mass="10072">ASGFVQSNSASGNHALALALAPRDLDLGRSFNPFRAAIWLIAELSDHGCLRARRSLHGCPEFGTLSQLAVIAAGLDSESSANFKSNGLTSAYIKRG</sequence>
<accession>A0ABS4A6L5</accession>
<protein>
    <submittedName>
        <fullName evidence="1">Uncharacterized protein</fullName>
    </submittedName>
</protein>
<feature type="non-terminal residue" evidence="1">
    <location>
        <position position="1"/>
    </location>
</feature>
<dbReference type="RefSeq" id="WP_209296568.1">
    <property type="nucleotide sequence ID" value="NZ_JAGIKT010000113.1"/>
</dbReference>